<sequence>MRFLIAVMLLALVSSACTTSEGSQTSNAYLQSFPTLKVEKMDLVSYSGFPASVIGISNIDIRAKVSGYVQKVYVDEGQEVNKGQLLFKLETETLDQNANSAYAAIEAAQVEVDRLKPLVEEDIISSVQLKAAEASLAQAKSNYASILSDIEYTEIKSPVKGVVGEIRNREGTLVSPSSTEALTTVSSIDDVYVYFSMNEKKFLHFTKDLNGETLEEKIQYLPNVKLKLADKSMYEHEGKIETITGDINKLTGSVQFRAKFPNPRKVLRNGSSGEVMIPTQYNQVLTIPLMSTGEMQHKKYVYQVTAQDSLERSIVDLGEIVDNYVIVNKGLDEGDIIIGKGMNKARPGMKIEKVPTTSKEVVESFDQVFQ</sequence>
<dbReference type="GO" id="GO:0030313">
    <property type="term" value="C:cell envelope"/>
    <property type="evidence" value="ECO:0007669"/>
    <property type="project" value="UniProtKB-SubCell"/>
</dbReference>
<keyword evidence="2" id="KW-0732">Signal</keyword>
<dbReference type="Gene3D" id="2.40.50.100">
    <property type="match status" value="1"/>
</dbReference>
<dbReference type="GO" id="GO:0022857">
    <property type="term" value="F:transmembrane transporter activity"/>
    <property type="evidence" value="ECO:0007669"/>
    <property type="project" value="InterPro"/>
</dbReference>
<feature type="signal peptide" evidence="2">
    <location>
        <begin position="1"/>
        <end position="19"/>
    </location>
</feature>
<dbReference type="InterPro" id="IPR006143">
    <property type="entry name" value="RND_pump_MFP"/>
</dbReference>
<evidence type="ECO:0000256" key="2">
    <source>
        <dbReference type="SAM" id="SignalP"/>
    </source>
</evidence>
<dbReference type="GO" id="GO:0005886">
    <property type="term" value="C:plasma membrane"/>
    <property type="evidence" value="ECO:0007669"/>
    <property type="project" value="TreeGrafter"/>
</dbReference>
<dbReference type="Gene3D" id="2.40.420.20">
    <property type="match status" value="1"/>
</dbReference>
<evidence type="ECO:0000256" key="1">
    <source>
        <dbReference type="ARBA" id="ARBA00009477"/>
    </source>
</evidence>
<dbReference type="EMBL" id="JAVDQD010000005">
    <property type="protein sequence ID" value="MDR6240806.1"/>
    <property type="molecule type" value="Genomic_DNA"/>
</dbReference>
<evidence type="ECO:0000313" key="6">
    <source>
        <dbReference type="Proteomes" id="UP001185092"/>
    </source>
</evidence>
<dbReference type="Pfam" id="PF25944">
    <property type="entry name" value="Beta-barrel_RND"/>
    <property type="match status" value="1"/>
</dbReference>
<dbReference type="PROSITE" id="PS51257">
    <property type="entry name" value="PROKAR_LIPOPROTEIN"/>
    <property type="match status" value="1"/>
</dbReference>
<dbReference type="NCBIfam" id="TIGR01730">
    <property type="entry name" value="RND_mfp"/>
    <property type="match status" value="1"/>
</dbReference>
<dbReference type="GO" id="GO:0046677">
    <property type="term" value="P:response to antibiotic"/>
    <property type="evidence" value="ECO:0007669"/>
    <property type="project" value="TreeGrafter"/>
</dbReference>
<protein>
    <submittedName>
        <fullName evidence="5">Membrane fusion protein (Multidrug efflux system)</fullName>
    </submittedName>
</protein>
<reference evidence="5" key="1">
    <citation type="submission" date="2023-07" db="EMBL/GenBank/DDBJ databases">
        <title>Genomic Encyclopedia of Type Strains, Phase IV (KMG-IV): sequencing the most valuable type-strain genomes for metagenomic binning, comparative biology and taxonomic classification.</title>
        <authorList>
            <person name="Goeker M."/>
        </authorList>
    </citation>
    <scope>NUCLEOTIDE SEQUENCE</scope>
    <source>
        <strain evidence="5">DSM 26174</strain>
    </source>
</reference>
<feature type="chain" id="PRO_5042293951" evidence="2">
    <location>
        <begin position="20"/>
        <end position="370"/>
    </location>
</feature>
<proteinExistence type="inferred from homology"/>
<keyword evidence="6" id="KW-1185">Reference proteome</keyword>
<name>A0AAE4BTL4_9BACT</name>
<accession>A0AAE4BTL4</accession>
<feature type="domain" description="Multidrug resistance protein MdtA-like barrel-sandwich hybrid" evidence="3">
    <location>
        <begin position="59"/>
        <end position="185"/>
    </location>
</feature>
<dbReference type="SUPFAM" id="SSF111369">
    <property type="entry name" value="HlyD-like secretion proteins"/>
    <property type="match status" value="1"/>
</dbReference>
<comment type="similarity">
    <text evidence="1">Belongs to the membrane fusion protein (MFP) (TC 8.A.1) family.</text>
</comment>
<evidence type="ECO:0000313" key="5">
    <source>
        <dbReference type="EMBL" id="MDR6240806.1"/>
    </source>
</evidence>
<gene>
    <name evidence="5" type="ORF">HNQ88_003882</name>
</gene>
<feature type="domain" description="Multidrug resistance protein MdtA-like beta-barrel" evidence="4">
    <location>
        <begin position="191"/>
        <end position="271"/>
    </location>
</feature>
<dbReference type="PANTHER" id="PTHR30158">
    <property type="entry name" value="ACRA/E-RELATED COMPONENT OF DRUG EFFLUX TRANSPORTER"/>
    <property type="match status" value="1"/>
</dbReference>
<dbReference type="PRINTS" id="PR01490">
    <property type="entry name" value="RTXTOXIND"/>
</dbReference>
<dbReference type="InterPro" id="IPR058626">
    <property type="entry name" value="MdtA-like_b-barrel"/>
</dbReference>
<organism evidence="5 6">
    <name type="scientific">Aureibacter tunicatorum</name>
    <dbReference type="NCBI Taxonomy" id="866807"/>
    <lineage>
        <taxon>Bacteria</taxon>
        <taxon>Pseudomonadati</taxon>
        <taxon>Bacteroidota</taxon>
        <taxon>Cytophagia</taxon>
        <taxon>Cytophagales</taxon>
        <taxon>Persicobacteraceae</taxon>
        <taxon>Aureibacter</taxon>
    </lineage>
</organism>
<dbReference type="Gene3D" id="2.40.30.170">
    <property type="match status" value="1"/>
</dbReference>
<dbReference type="InterPro" id="IPR058625">
    <property type="entry name" value="MdtA-like_BSH"/>
</dbReference>
<dbReference type="AlphaFoldDB" id="A0AAE4BTL4"/>
<dbReference type="Pfam" id="PF25917">
    <property type="entry name" value="BSH_RND"/>
    <property type="match status" value="1"/>
</dbReference>
<dbReference type="Proteomes" id="UP001185092">
    <property type="component" value="Unassembled WGS sequence"/>
</dbReference>
<dbReference type="RefSeq" id="WP_309941076.1">
    <property type="nucleotide sequence ID" value="NZ_AP025306.1"/>
</dbReference>
<evidence type="ECO:0000259" key="4">
    <source>
        <dbReference type="Pfam" id="PF25944"/>
    </source>
</evidence>
<dbReference type="Gene3D" id="1.10.287.470">
    <property type="entry name" value="Helix hairpin bin"/>
    <property type="match status" value="1"/>
</dbReference>
<comment type="caution">
    <text evidence="5">The sequence shown here is derived from an EMBL/GenBank/DDBJ whole genome shotgun (WGS) entry which is preliminary data.</text>
</comment>
<dbReference type="PANTHER" id="PTHR30158:SF23">
    <property type="entry name" value="MULTIDRUG RESISTANCE PROTEIN MEXA"/>
    <property type="match status" value="1"/>
</dbReference>
<evidence type="ECO:0000259" key="3">
    <source>
        <dbReference type="Pfam" id="PF25917"/>
    </source>
</evidence>